<evidence type="ECO:0000313" key="5">
    <source>
        <dbReference type="EMBL" id="PWZ93198.1"/>
    </source>
</evidence>
<dbReference type="EMBL" id="CP066884">
    <property type="protein sequence ID" value="QQM97313.1"/>
    <property type="molecule type" value="Genomic_DNA"/>
</dbReference>
<evidence type="ECO:0000313" key="9">
    <source>
        <dbReference type="Proteomes" id="UP000246800"/>
    </source>
</evidence>
<dbReference type="OMA" id="ARWIWIA"/>
<dbReference type="Proteomes" id="UP000595859">
    <property type="component" value="Chromosome"/>
</dbReference>
<dbReference type="Proteomes" id="UP000600220">
    <property type="component" value="Unassembled WGS sequence"/>
</dbReference>
<dbReference type="EMBL" id="AAXKXX010000001">
    <property type="protein sequence ID" value="EGQ4383542.1"/>
    <property type="molecule type" value="Genomic_DNA"/>
</dbReference>
<dbReference type="STRING" id="937773.SPSINT_1012"/>
<keyword evidence="1" id="KW-0472">Membrane</keyword>
<evidence type="ECO:0000259" key="2">
    <source>
        <dbReference type="PROSITE" id="PS50943"/>
    </source>
</evidence>
<gene>
    <name evidence="4" type="ORF">DD902_03520</name>
    <name evidence="5" type="ORF">DD924_20520</name>
    <name evidence="7" type="ORF">DV961_06450</name>
    <name evidence="3" type="ORF">EGV54_00310</name>
    <name evidence="6" type="ORF">JGZ15_07175</name>
</gene>
<dbReference type="Proteomes" id="UP000246800">
    <property type="component" value="Unassembled WGS sequence"/>
</dbReference>
<evidence type="ECO:0000313" key="11">
    <source>
        <dbReference type="Proteomes" id="UP000595859"/>
    </source>
</evidence>
<dbReference type="SUPFAM" id="SSF47413">
    <property type="entry name" value="lambda repressor-like DNA-binding domains"/>
    <property type="match status" value="1"/>
</dbReference>
<dbReference type="Proteomes" id="UP000256409">
    <property type="component" value="Unassembled WGS sequence"/>
</dbReference>
<reference evidence="8 9" key="1">
    <citation type="journal article" date="2018" name="Vet. Microbiol.">
        <title>Clonal diversity and geographic distribution of methicillin-resistant Staphylococcus pseudintermedius from Australian animals: Discovery of novel sequence types.</title>
        <authorList>
            <person name="Worthing K.A."/>
            <person name="Abraham S."/>
            <person name="Coombs G.W."/>
            <person name="Pang S."/>
            <person name="Saputra S."/>
            <person name="Jordan D."/>
            <person name="Trott D.J."/>
            <person name="Norris J.M."/>
        </authorList>
    </citation>
    <scope>NUCLEOTIDE SEQUENCE [LARGE SCALE GENOMIC DNA]</scope>
    <source>
        <strain evidence="4 9">ST525 1</strain>
        <strain evidence="5 8">ST71 3</strain>
    </source>
</reference>
<evidence type="ECO:0000313" key="7">
    <source>
        <dbReference type="EMBL" id="REA81851.1"/>
    </source>
</evidence>
<keyword evidence="12" id="KW-1185">Reference proteome</keyword>
<dbReference type="eggNOG" id="COG1426">
    <property type="taxonomic scope" value="Bacteria"/>
</dbReference>
<organism evidence="5 8">
    <name type="scientific">Staphylococcus pseudintermedius</name>
    <dbReference type="NCBI Taxonomy" id="283734"/>
    <lineage>
        <taxon>Bacteria</taxon>
        <taxon>Bacillati</taxon>
        <taxon>Bacillota</taxon>
        <taxon>Bacilli</taxon>
        <taxon>Bacillales</taxon>
        <taxon>Staphylococcaceae</taxon>
        <taxon>Staphylococcus</taxon>
        <taxon>Staphylococcus intermedius group</taxon>
    </lineage>
</organism>
<keyword evidence="1" id="KW-0812">Transmembrane</keyword>
<reference evidence="7" key="2">
    <citation type="journal article" date="2018" name="Vet. Microbiol.">
        <title>Methicillin-resistant staphylococci amongst veterinary personnel, personnel-owned pets, patients and the hospital environment of two small animal veterinary hospitals.</title>
        <authorList>
            <person name="Worthing K.A."/>
            <person name="Brown J."/>
            <person name="Gerber L."/>
            <person name="Abraham S."/>
            <person name="Trott D."/>
            <person name="Norris J.M."/>
        </authorList>
    </citation>
    <scope>NUCLEOTIDE SEQUENCE</scope>
    <source>
        <strain evidence="7">ST496-2</strain>
    </source>
</reference>
<sequence>MRTIGEVLQSKRERLGMTLTELEKRTQIQRETLVDIEQNRFDQFKHPNHIRGFIQKYAQSVNIDGRILMEKHHEELPAVQHQAHVILEQIAQQKEVLTFTQTDQQPKKVAILIGLLTAVTAVLWVLMTLML</sequence>
<dbReference type="Proteomes" id="UP000246351">
    <property type="component" value="Unassembled WGS sequence"/>
</dbReference>
<reference evidence="6 11" key="5">
    <citation type="submission" date="2020-12" db="EMBL/GenBank/DDBJ databases">
        <title>Whole genome sequencing and de novo assembly of Staphylococcus pseudintermedius: a novel pangenome approach to unravel pathogenesis of canine pyoderma.</title>
        <authorList>
            <person name="Ferrer L."/>
            <person name="Perez D."/>
            <person name="Fonticoba R."/>
            <person name="Vines J."/>
            <person name="Fabregas N."/>
            <person name="Madronero S."/>
            <person name="Meroni G."/>
            <person name="Martino P."/>
            <person name="Martinez S."/>
            <person name="Cusco A."/>
            <person name="Migura L."/>
            <person name="Francino O."/>
        </authorList>
    </citation>
    <scope>NUCLEOTIDE SEQUENCE [LARGE SCALE GENOMIC DNA]</scope>
    <source>
        <strain evidence="6 11">HSP080</strain>
    </source>
</reference>
<dbReference type="EMBL" id="QEIT01000017">
    <property type="protein sequence ID" value="PWZ76215.1"/>
    <property type="molecule type" value="Genomic_DNA"/>
</dbReference>
<dbReference type="Gene3D" id="1.10.260.40">
    <property type="entry name" value="lambda repressor-like DNA-binding domains"/>
    <property type="match status" value="1"/>
</dbReference>
<evidence type="ECO:0000313" key="3">
    <source>
        <dbReference type="EMBL" id="EGQ4383542.1"/>
    </source>
</evidence>
<dbReference type="GO" id="GO:0003677">
    <property type="term" value="F:DNA binding"/>
    <property type="evidence" value="ECO:0007669"/>
    <property type="project" value="InterPro"/>
</dbReference>
<dbReference type="PANTHER" id="PTHR34475:SF1">
    <property type="entry name" value="CYTOSKELETON PROTEIN RODZ"/>
    <property type="match status" value="1"/>
</dbReference>
<feature type="transmembrane region" description="Helical" evidence="1">
    <location>
        <begin position="109"/>
        <end position="130"/>
    </location>
</feature>
<dbReference type="EMBL" id="QEIV01002642">
    <property type="protein sequence ID" value="PWZ93198.1"/>
    <property type="molecule type" value="Genomic_DNA"/>
</dbReference>
<feature type="domain" description="HTH cro/C1-type" evidence="2">
    <location>
        <begin position="8"/>
        <end position="40"/>
    </location>
</feature>
<dbReference type="GeneID" id="93825068"/>
<proteinExistence type="predicted"/>
<protein>
    <submittedName>
        <fullName evidence="6">Helix-turn-helix domain-containing protein</fullName>
    </submittedName>
    <submittedName>
        <fullName evidence="5">Transcriptional regulator</fullName>
    </submittedName>
</protein>
<dbReference type="RefSeq" id="WP_014614052.1">
    <property type="nucleotide sequence ID" value="NZ_AP019372.1"/>
</dbReference>
<dbReference type="CDD" id="cd00093">
    <property type="entry name" value="HTH_XRE"/>
    <property type="match status" value="1"/>
</dbReference>
<dbReference type="PANTHER" id="PTHR34475">
    <property type="match status" value="1"/>
</dbReference>
<accession>A0A166P2J3</accession>
<evidence type="ECO:0000313" key="8">
    <source>
        <dbReference type="Proteomes" id="UP000246351"/>
    </source>
</evidence>
<keyword evidence="1" id="KW-1133">Transmembrane helix</keyword>
<dbReference type="EMBL" id="QQPC01000035">
    <property type="protein sequence ID" value="REA81851.1"/>
    <property type="molecule type" value="Genomic_DNA"/>
</dbReference>
<reference evidence="3 12" key="4">
    <citation type="submission" date="2018-11" db="EMBL/GenBank/DDBJ databases">
        <authorList>
            <consortium name="Veterinary Laboratory Investigation and Response Network"/>
        </authorList>
    </citation>
    <scope>NUCLEOTIDE SEQUENCE [LARGE SCALE GENOMIC DNA]</scope>
    <source>
        <strain evidence="3 12">SPSE-18-VL-LA-PA-Ryan-0021</strain>
    </source>
</reference>
<evidence type="ECO:0000313" key="10">
    <source>
        <dbReference type="Proteomes" id="UP000256409"/>
    </source>
</evidence>
<dbReference type="AlphaFoldDB" id="A0A166P2J3"/>
<dbReference type="Pfam" id="PF13413">
    <property type="entry name" value="HTH_25"/>
    <property type="match status" value="1"/>
</dbReference>
<dbReference type="InterPro" id="IPR050400">
    <property type="entry name" value="Bact_Cytoskel_RodZ"/>
</dbReference>
<dbReference type="InterPro" id="IPR001387">
    <property type="entry name" value="Cro/C1-type_HTH"/>
</dbReference>
<evidence type="ECO:0000256" key="1">
    <source>
        <dbReference type="SAM" id="Phobius"/>
    </source>
</evidence>
<evidence type="ECO:0000313" key="4">
    <source>
        <dbReference type="EMBL" id="PWZ76215.1"/>
    </source>
</evidence>
<name>A0A166P2J3_STAPS</name>
<dbReference type="OrthoDB" id="9797543at2"/>
<reference evidence="10" key="3">
    <citation type="journal article" date="2018" name="Vet. Microbiol.">
        <title>Molecular epidemiology of methicillin-resistant staphylococci amongst veterinary personnel, personnel-owned pets, patients and the hospital environment of two companion animal veterinary hospitals.</title>
        <authorList>
            <person name="Worthing K.A."/>
            <person name="Brown J."/>
            <person name="Gerber L."/>
            <person name="Abraham S."/>
            <person name="Trott D."/>
            <person name="Norris J.M."/>
        </authorList>
    </citation>
    <scope>NUCLEOTIDE SEQUENCE [LARGE SCALE GENOMIC DNA]</scope>
    <source>
        <strain evidence="10">ST496-2</strain>
    </source>
</reference>
<dbReference type="PROSITE" id="PS50943">
    <property type="entry name" value="HTH_CROC1"/>
    <property type="match status" value="1"/>
</dbReference>
<dbReference type="InterPro" id="IPR010982">
    <property type="entry name" value="Lambda_DNA-bd_dom_sf"/>
</dbReference>
<evidence type="ECO:0000313" key="12">
    <source>
        <dbReference type="Proteomes" id="UP000600220"/>
    </source>
</evidence>
<evidence type="ECO:0000313" key="6">
    <source>
        <dbReference type="EMBL" id="QQM97313.1"/>
    </source>
</evidence>